<dbReference type="InterPro" id="IPR045229">
    <property type="entry name" value="TPP_enz"/>
</dbReference>
<keyword evidence="8" id="KW-1185">Reference proteome</keyword>
<accession>A0A846MUN8</accession>
<dbReference type="PANTHER" id="PTHR18968:SF142">
    <property type="entry name" value="ACETOLACTATE SYNTHASE"/>
    <property type="match status" value="1"/>
</dbReference>
<evidence type="ECO:0000259" key="4">
    <source>
        <dbReference type="Pfam" id="PF00205"/>
    </source>
</evidence>
<proteinExistence type="inferred from homology"/>
<keyword evidence="2 3" id="KW-0786">Thiamine pyrophosphate</keyword>
<feature type="domain" description="Thiamine pyrophosphate enzyme central" evidence="4">
    <location>
        <begin position="201"/>
        <end position="338"/>
    </location>
</feature>
<feature type="domain" description="Thiamine pyrophosphate enzyme N-terminal TPP-binding" evidence="6">
    <location>
        <begin position="6"/>
        <end position="125"/>
    </location>
</feature>
<dbReference type="Gene3D" id="3.40.50.1220">
    <property type="entry name" value="TPP-binding domain"/>
    <property type="match status" value="1"/>
</dbReference>
<reference evidence="7 8" key="1">
    <citation type="submission" date="2020-03" db="EMBL/GenBank/DDBJ databases">
        <title>Genomic Encyclopedia of Type Strains, Phase IV (KMG-IV): sequencing the most valuable type-strain genomes for metagenomic binning, comparative biology and taxonomic classification.</title>
        <authorList>
            <person name="Goeker M."/>
        </authorList>
    </citation>
    <scope>NUCLEOTIDE SEQUENCE [LARGE SCALE GENOMIC DNA]</scope>
    <source>
        <strain evidence="7 8">DSM 19867</strain>
    </source>
</reference>
<dbReference type="Pfam" id="PF00205">
    <property type="entry name" value="TPP_enzyme_M"/>
    <property type="match status" value="1"/>
</dbReference>
<evidence type="ECO:0000256" key="3">
    <source>
        <dbReference type="RuleBase" id="RU362132"/>
    </source>
</evidence>
<dbReference type="GO" id="GO:0009097">
    <property type="term" value="P:isoleucine biosynthetic process"/>
    <property type="evidence" value="ECO:0007669"/>
    <property type="project" value="TreeGrafter"/>
</dbReference>
<protein>
    <submittedName>
        <fullName evidence="7">Acetolactate synthase-1/2/3 large subunit</fullName>
        <ecNumber evidence="7">2.2.1.6</ecNumber>
    </submittedName>
</protein>
<gene>
    <name evidence="7" type="ORF">FHS83_000229</name>
</gene>
<dbReference type="EC" id="2.2.1.6" evidence="7"/>
<comment type="caution">
    <text evidence="7">The sequence shown here is derived from an EMBL/GenBank/DDBJ whole genome shotgun (WGS) entry which is preliminary data.</text>
</comment>
<dbReference type="InterPro" id="IPR012001">
    <property type="entry name" value="Thiamin_PyroP_enz_TPP-bd_dom"/>
</dbReference>
<dbReference type="FunFam" id="3.40.50.970:FF:000007">
    <property type="entry name" value="Acetolactate synthase"/>
    <property type="match status" value="1"/>
</dbReference>
<keyword evidence="7" id="KW-0808">Transferase</keyword>
<dbReference type="EMBL" id="JAASRM010000001">
    <property type="protein sequence ID" value="NIK86911.1"/>
    <property type="molecule type" value="Genomic_DNA"/>
</dbReference>
<dbReference type="AlphaFoldDB" id="A0A846MUN8"/>
<evidence type="ECO:0000256" key="2">
    <source>
        <dbReference type="ARBA" id="ARBA00023052"/>
    </source>
</evidence>
<organism evidence="7 8">
    <name type="scientific">Rhizomicrobium palustre</name>
    <dbReference type="NCBI Taxonomy" id="189966"/>
    <lineage>
        <taxon>Bacteria</taxon>
        <taxon>Pseudomonadati</taxon>
        <taxon>Pseudomonadota</taxon>
        <taxon>Alphaproteobacteria</taxon>
        <taxon>Micropepsales</taxon>
        <taxon>Micropepsaceae</taxon>
        <taxon>Rhizomicrobium</taxon>
    </lineage>
</organism>
<name>A0A846MUN8_9PROT</name>
<evidence type="ECO:0000259" key="5">
    <source>
        <dbReference type="Pfam" id="PF02775"/>
    </source>
</evidence>
<dbReference type="GO" id="GO:0000287">
    <property type="term" value="F:magnesium ion binding"/>
    <property type="evidence" value="ECO:0007669"/>
    <property type="project" value="InterPro"/>
</dbReference>
<dbReference type="Pfam" id="PF02776">
    <property type="entry name" value="TPP_enzyme_N"/>
    <property type="match status" value="1"/>
</dbReference>
<feature type="domain" description="Thiamine pyrophosphate enzyme TPP-binding" evidence="5">
    <location>
        <begin position="413"/>
        <end position="552"/>
    </location>
</feature>
<dbReference type="Pfam" id="PF02775">
    <property type="entry name" value="TPP_enzyme_C"/>
    <property type="match status" value="1"/>
</dbReference>
<dbReference type="InterPro" id="IPR012000">
    <property type="entry name" value="Thiamin_PyroP_enz_cen_dom"/>
</dbReference>
<dbReference type="SUPFAM" id="SSF52467">
    <property type="entry name" value="DHS-like NAD/FAD-binding domain"/>
    <property type="match status" value="1"/>
</dbReference>
<evidence type="ECO:0000313" key="7">
    <source>
        <dbReference type="EMBL" id="NIK86911.1"/>
    </source>
</evidence>
<evidence type="ECO:0000256" key="1">
    <source>
        <dbReference type="ARBA" id="ARBA00007812"/>
    </source>
</evidence>
<dbReference type="RefSeq" id="WP_167080031.1">
    <property type="nucleotide sequence ID" value="NZ_BAAADC010000001.1"/>
</dbReference>
<evidence type="ECO:0000313" key="8">
    <source>
        <dbReference type="Proteomes" id="UP000570514"/>
    </source>
</evidence>
<dbReference type="GO" id="GO:0050660">
    <property type="term" value="F:flavin adenine dinucleotide binding"/>
    <property type="evidence" value="ECO:0007669"/>
    <property type="project" value="TreeGrafter"/>
</dbReference>
<dbReference type="InterPro" id="IPR029035">
    <property type="entry name" value="DHS-like_NAD/FAD-binding_dom"/>
</dbReference>
<dbReference type="InterPro" id="IPR011766">
    <property type="entry name" value="TPP_enzyme_TPP-bd"/>
</dbReference>
<dbReference type="GO" id="GO:0009099">
    <property type="term" value="P:L-valine biosynthetic process"/>
    <property type="evidence" value="ECO:0007669"/>
    <property type="project" value="TreeGrafter"/>
</dbReference>
<evidence type="ECO:0000259" key="6">
    <source>
        <dbReference type="Pfam" id="PF02776"/>
    </source>
</evidence>
<dbReference type="PANTHER" id="PTHR18968">
    <property type="entry name" value="THIAMINE PYROPHOSPHATE ENZYMES"/>
    <property type="match status" value="1"/>
</dbReference>
<dbReference type="InterPro" id="IPR029061">
    <property type="entry name" value="THDP-binding"/>
</dbReference>
<dbReference type="Gene3D" id="3.40.50.970">
    <property type="match status" value="2"/>
</dbReference>
<dbReference type="Proteomes" id="UP000570514">
    <property type="component" value="Unassembled WGS sequence"/>
</dbReference>
<dbReference type="GO" id="GO:0005948">
    <property type="term" value="C:acetolactate synthase complex"/>
    <property type="evidence" value="ECO:0007669"/>
    <property type="project" value="TreeGrafter"/>
</dbReference>
<dbReference type="CDD" id="cd07035">
    <property type="entry name" value="TPP_PYR_POX_like"/>
    <property type="match status" value="1"/>
</dbReference>
<sequence>MSDRKRVADYVFDFVTKQGVDAVFLVPGGGAMFLVDALGQNPDIEFVAHHHEQAAAVAAEAYARTRGGLGVALVTTGPGGTNAVTAVAGSWIESIPLMIISGQAKRADLVGGRGVRQMGVQEVDIVSVVKPITKYSVMVMDPADIRYELEKAAHIALSGRKGPVWVDIPLDVQATLVDYDSLRGYEASVTVKPDYVGDAADVIGLLNKAERPIVLAGHGVRLAGAEREFREFYEALGVPVLTTWNAMDLIPSNHPLAVGKPGVVALRGPNFAVQNSDLILVLGARLENLTTAYNPEKFGRHAAKIFVDIDPNELKKFSPAMNIAKGVTADAKDFLKALLAQKGKVGGVDRSAWVKRCQDWKARYPINDGKPFPQSGPISSYHLTKVLMDEFPEDILVSTGTSGLSIEVFYTGFSNKPGQRIFINTGLGAMGYGLPTMIGCGIANGRKPYVAVESDGSFMMNLQELATLKNLDLPIKIFLFDNHGYASIRNTQRNYFKGRYVATGPEGNLGLPDFVTVARAHGIDAIRIEDAAELTDGVRYALAHKGPLIVDVRIITDESLWPKSMALPQADGTMRSMPLEDMSPLLPRDEFKANMIVPLDPASENLPPQLIEQSKNAAKA</sequence>
<dbReference type="GO" id="GO:0030976">
    <property type="term" value="F:thiamine pyrophosphate binding"/>
    <property type="evidence" value="ECO:0007669"/>
    <property type="project" value="InterPro"/>
</dbReference>
<dbReference type="GO" id="GO:0003984">
    <property type="term" value="F:acetolactate synthase activity"/>
    <property type="evidence" value="ECO:0007669"/>
    <property type="project" value="UniProtKB-EC"/>
</dbReference>
<dbReference type="SUPFAM" id="SSF52518">
    <property type="entry name" value="Thiamin diphosphate-binding fold (THDP-binding)"/>
    <property type="match status" value="2"/>
</dbReference>
<comment type="similarity">
    <text evidence="1 3">Belongs to the TPP enzyme family.</text>
</comment>